<comment type="subcellular location">
    <subcellularLocation>
        <location evidence="1">Membrane</location>
    </subcellularLocation>
</comment>
<sequence>MDKSMIKGSVIGGIATVVLAVAAVGGYKALSQPKFADVVAVKEIKETIVTPREECRNVAVQHKAPVKDPDRIAGTVIGGIAGGVLGNQIGGGTGNTVTTIVGAAGGAYAGNKVQDSMQKSDVVTTTKRSCKTVYDKSQKLVGYDVTYRLKDREGVVRTASRPGNTLPVEKGQVVVTPPVATQ</sequence>
<comment type="caution">
    <text evidence="4">The sequence shown here is derived from an EMBL/GenBank/DDBJ whole genome shotgun (WGS) entry which is preliminary data.</text>
</comment>
<organism evidence="4 5">
    <name type="scientific">Geobacter argillaceus</name>
    <dbReference type="NCBI Taxonomy" id="345631"/>
    <lineage>
        <taxon>Bacteria</taxon>
        <taxon>Pseudomonadati</taxon>
        <taxon>Thermodesulfobacteriota</taxon>
        <taxon>Desulfuromonadia</taxon>
        <taxon>Geobacterales</taxon>
        <taxon>Geobacteraceae</taxon>
        <taxon>Geobacter</taxon>
    </lineage>
</organism>
<dbReference type="OrthoDB" id="9132795at2"/>
<keyword evidence="5" id="KW-1185">Reference proteome</keyword>
<gene>
    <name evidence="4" type="ORF">JN12_00582</name>
</gene>
<accession>A0A562WQI5</accession>
<dbReference type="InterPro" id="IPR008816">
    <property type="entry name" value="Gly_zipper_2TM_dom"/>
</dbReference>
<evidence type="ECO:0000256" key="1">
    <source>
        <dbReference type="ARBA" id="ARBA00004370"/>
    </source>
</evidence>
<protein>
    <submittedName>
        <fullName evidence="4">Uncharacterized protein YcfJ</fullName>
    </submittedName>
</protein>
<name>A0A562WQI5_9BACT</name>
<dbReference type="NCBIfam" id="NF008437">
    <property type="entry name" value="PRK11280.1"/>
    <property type="match status" value="1"/>
</dbReference>
<evidence type="ECO:0000313" key="4">
    <source>
        <dbReference type="EMBL" id="TWJ32610.1"/>
    </source>
</evidence>
<dbReference type="GO" id="GO:0019867">
    <property type="term" value="C:outer membrane"/>
    <property type="evidence" value="ECO:0007669"/>
    <property type="project" value="InterPro"/>
</dbReference>
<evidence type="ECO:0000313" key="5">
    <source>
        <dbReference type="Proteomes" id="UP000319449"/>
    </source>
</evidence>
<dbReference type="Pfam" id="PF05433">
    <property type="entry name" value="Rick_17kDa_Anti"/>
    <property type="match status" value="1"/>
</dbReference>
<dbReference type="RefSeq" id="WP_145017922.1">
    <property type="nucleotide sequence ID" value="NZ_VLLN01000003.1"/>
</dbReference>
<evidence type="ECO:0000256" key="2">
    <source>
        <dbReference type="ARBA" id="ARBA00023136"/>
    </source>
</evidence>
<dbReference type="AlphaFoldDB" id="A0A562WQI5"/>
<feature type="domain" description="Glycine zipper 2TM" evidence="3">
    <location>
        <begin position="73"/>
        <end position="114"/>
    </location>
</feature>
<reference evidence="4 5" key="1">
    <citation type="submission" date="2019-07" db="EMBL/GenBank/DDBJ databases">
        <title>Genomic Encyclopedia of Archaeal and Bacterial Type Strains, Phase II (KMG-II): from individual species to whole genera.</title>
        <authorList>
            <person name="Goeker M."/>
        </authorList>
    </citation>
    <scope>NUCLEOTIDE SEQUENCE [LARGE SCALE GENOMIC DNA]</scope>
    <source>
        <strain evidence="4 5">ATCC BAA-1139</strain>
    </source>
</reference>
<proteinExistence type="predicted"/>
<dbReference type="EMBL" id="VLLN01000003">
    <property type="protein sequence ID" value="TWJ32610.1"/>
    <property type="molecule type" value="Genomic_DNA"/>
</dbReference>
<dbReference type="PANTHER" id="PTHR35603">
    <property type="match status" value="1"/>
</dbReference>
<evidence type="ECO:0000259" key="3">
    <source>
        <dbReference type="Pfam" id="PF05433"/>
    </source>
</evidence>
<dbReference type="InterPro" id="IPR051407">
    <property type="entry name" value="Bact_OM_lipoprot/Surf_antigen"/>
</dbReference>
<keyword evidence="2" id="KW-0472">Membrane</keyword>
<dbReference type="Proteomes" id="UP000319449">
    <property type="component" value="Unassembled WGS sequence"/>
</dbReference>
<dbReference type="PANTHER" id="PTHR35603:SF2">
    <property type="entry name" value="OUTER MEMBRANE LIPOPROTEIN"/>
    <property type="match status" value="1"/>
</dbReference>